<evidence type="ECO:0000256" key="3">
    <source>
        <dbReference type="ARBA" id="ARBA00022989"/>
    </source>
</evidence>
<keyword evidence="5" id="KW-0975">Bacterial flagellum</keyword>
<comment type="subcellular location">
    <subcellularLocation>
        <location evidence="5">Cell membrane</location>
    </subcellularLocation>
    <subcellularLocation>
        <location evidence="5">Bacterial flagellum basal body</location>
    </subcellularLocation>
</comment>
<comment type="caution">
    <text evidence="7">The sequence shown here is derived from an EMBL/GenBank/DDBJ whole genome shotgun (WGS) entry which is preliminary data.</text>
</comment>
<dbReference type="InterPro" id="IPR022781">
    <property type="entry name" value="Flagellar_biosynth_FliO"/>
</dbReference>
<dbReference type="Proteomes" id="UP001254848">
    <property type="component" value="Unassembled WGS sequence"/>
</dbReference>
<keyword evidence="6" id="KW-0732">Signal</keyword>
<evidence type="ECO:0000256" key="6">
    <source>
        <dbReference type="SAM" id="SignalP"/>
    </source>
</evidence>
<dbReference type="RefSeq" id="WP_413779821.1">
    <property type="nucleotide sequence ID" value="NZ_JAUOZS010000001.1"/>
</dbReference>
<evidence type="ECO:0000313" key="8">
    <source>
        <dbReference type="Proteomes" id="UP001254848"/>
    </source>
</evidence>
<keyword evidence="7" id="KW-0282">Flagellum</keyword>
<comment type="similarity">
    <text evidence="5">Belongs to the FliO/MopB family.</text>
</comment>
<evidence type="ECO:0000256" key="1">
    <source>
        <dbReference type="ARBA" id="ARBA00022475"/>
    </source>
</evidence>
<name>A0ABU3NWV8_9FIRM</name>
<protein>
    <recommendedName>
        <fullName evidence="5">Flagellar protein</fullName>
    </recommendedName>
</protein>
<organism evidence="7 8">
    <name type="scientific">Anaeroselena agilis</name>
    <dbReference type="NCBI Taxonomy" id="3063788"/>
    <lineage>
        <taxon>Bacteria</taxon>
        <taxon>Bacillati</taxon>
        <taxon>Bacillota</taxon>
        <taxon>Negativicutes</taxon>
        <taxon>Acetonemataceae</taxon>
        <taxon>Anaeroselena</taxon>
    </lineage>
</organism>
<keyword evidence="1 5" id="KW-1003">Cell membrane</keyword>
<feature type="transmembrane region" description="Helical" evidence="5">
    <location>
        <begin position="49"/>
        <end position="73"/>
    </location>
</feature>
<dbReference type="Pfam" id="PF04347">
    <property type="entry name" value="FliO"/>
    <property type="match status" value="1"/>
</dbReference>
<keyword evidence="3 5" id="KW-1133">Transmembrane helix</keyword>
<evidence type="ECO:0000256" key="2">
    <source>
        <dbReference type="ARBA" id="ARBA00022692"/>
    </source>
</evidence>
<sequence>MSSRNFWRLAAIVLAVLCLCGTALAAGQGGEYLSYQEPKPAGSSWLSTVAYVITLLVTFAVVIALAFFTSRFLGQRMGRMNGMGDNRVLVSLPLGQNRGVFVVEVAGKFLILGVTDHSVNFLQEITDPEMIDKLRTTAPPLAMGQFDTVFKRQLASLQQMGNKFPGVFGQYSRGDNEIDREKR</sequence>
<gene>
    <name evidence="7" type="primary">fliO</name>
    <name evidence="7" type="ORF">Q4T40_08655</name>
</gene>
<evidence type="ECO:0000256" key="4">
    <source>
        <dbReference type="ARBA" id="ARBA00023136"/>
    </source>
</evidence>
<feature type="signal peptide" evidence="6">
    <location>
        <begin position="1"/>
        <end position="25"/>
    </location>
</feature>
<evidence type="ECO:0000313" key="7">
    <source>
        <dbReference type="EMBL" id="MDT8901305.1"/>
    </source>
</evidence>
<reference evidence="7 8" key="1">
    <citation type="submission" date="2023-07" db="EMBL/GenBank/DDBJ databases">
        <title>The novel representative of Negativicutes class, Anaeroselena agilis gen. nov. sp. nov.</title>
        <authorList>
            <person name="Prokofeva M.I."/>
            <person name="Elcheninov A.G."/>
            <person name="Klyukina A."/>
            <person name="Kublanov I.V."/>
            <person name="Frolov E.N."/>
            <person name="Podosokorskaya O.A."/>
        </authorList>
    </citation>
    <scope>NUCLEOTIDE SEQUENCE [LARGE SCALE GENOMIC DNA]</scope>
    <source>
        <strain evidence="7 8">4137-cl</strain>
    </source>
</reference>
<dbReference type="EMBL" id="JAUOZS010000001">
    <property type="protein sequence ID" value="MDT8901305.1"/>
    <property type="molecule type" value="Genomic_DNA"/>
</dbReference>
<dbReference type="NCBIfam" id="TIGR03500">
    <property type="entry name" value="FliO_TIGR"/>
    <property type="match status" value="1"/>
</dbReference>
<keyword evidence="7" id="KW-0969">Cilium</keyword>
<feature type="chain" id="PRO_5045882727" description="Flagellar protein" evidence="6">
    <location>
        <begin position="26"/>
        <end position="183"/>
    </location>
</feature>
<keyword evidence="7" id="KW-0966">Cell projection</keyword>
<accession>A0ABU3NWV8</accession>
<keyword evidence="4 5" id="KW-0472">Membrane</keyword>
<proteinExistence type="inferred from homology"/>
<keyword evidence="2 5" id="KW-0812">Transmembrane</keyword>
<evidence type="ECO:0000256" key="5">
    <source>
        <dbReference type="RuleBase" id="RU362064"/>
    </source>
</evidence>
<keyword evidence="8" id="KW-1185">Reference proteome</keyword>